<keyword evidence="2" id="KW-1185">Reference proteome</keyword>
<evidence type="ECO:0000313" key="2">
    <source>
        <dbReference type="Proteomes" id="UP000541444"/>
    </source>
</evidence>
<reference evidence="1 2" key="1">
    <citation type="journal article" date="2020" name="IScience">
        <title>Genome Sequencing of the Endangered Kingdonia uniflora (Circaeasteraceae, Ranunculales) Reveals Potential Mechanisms of Evolutionary Specialization.</title>
        <authorList>
            <person name="Sun Y."/>
            <person name="Deng T."/>
            <person name="Zhang A."/>
            <person name="Moore M.J."/>
            <person name="Landis J.B."/>
            <person name="Lin N."/>
            <person name="Zhang H."/>
            <person name="Zhang X."/>
            <person name="Huang J."/>
            <person name="Zhang X."/>
            <person name="Sun H."/>
            <person name="Wang H."/>
        </authorList>
    </citation>
    <scope>NUCLEOTIDE SEQUENCE [LARGE SCALE GENOMIC DNA]</scope>
    <source>
        <strain evidence="1">TB1705</strain>
        <tissue evidence="1">Leaf</tissue>
    </source>
</reference>
<dbReference type="Proteomes" id="UP000541444">
    <property type="component" value="Unassembled WGS sequence"/>
</dbReference>
<dbReference type="AlphaFoldDB" id="A0A7J7KVL6"/>
<proteinExistence type="predicted"/>
<comment type="caution">
    <text evidence="1">The sequence shown here is derived from an EMBL/GenBank/DDBJ whole genome shotgun (WGS) entry which is preliminary data.</text>
</comment>
<protein>
    <submittedName>
        <fullName evidence="1">Uncharacterized protein</fullName>
    </submittedName>
</protein>
<sequence length="57" mass="7085">MPEVFYSNKFLLYSNRFMVFLPEVFYLNKILFYSNTFILFKQKLVLFEQRHDSAFFL</sequence>
<name>A0A7J7KVL6_9MAGN</name>
<accession>A0A7J7KVL6</accession>
<organism evidence="1 2">
    <name type="scientific">Kingdonia uniflora</name>
    <dbReference type="NCBI Taxonomy" id="39325"/>
    <lineage>
        <taxon>Eukaryota</taxon>
        <taxon>Viridiplantae</taxon>
        <taxon>Streptophyta</taxon>
        <taxon>Embryophyta</taxon>
        <taxon>Tracheophyta</taxon>
        <taxon>Spermatophyta</taxon>
        <taxon>Magnoliopsida</taxon>
        <taxon>Ranunculales</taxon>
        <taxon>Circaeasteraceae</taxon>
        <taxon>Kingdonia</taxon>
    </lineage>
</organism>
<gene>
    <name evidence="1" type="ORF">GIB67_037333</name>
</gene>
<evidence type="ECO:0000313" key="1">
    <source>
        <dbReference type="EMBL" id="KAF6134406.1"/>
    </source>
</evidence>
<dbReference type="EMBL" id="JACGCM010002861">
    <property type="protein sequence ID" value="KAF6134406.1"/>
    <property type="molecule type" value="Genomic_DNA"/>
</dbReference>